<dbReference type="Gene3D" id="1.10.357.10">
    <property type="entry name" value="Tetracycline Repressor, domain 2"/>
    <property type="match status" value="1"/>
</dbReference>
<evidence type="ECO:0000256" key="1">
    <source>
        <dbReference type="ARBA" id="ARBA00023125"/>
    </source>
</evidence>
<evidence type="ECO:0000259" key="3">
    <source>
        <dbReference type="PROSITE" id="PS50977"/>
    </source>
</evidence>
<gene>
    <name evidence="4" type="ORF">BTO10_05295</name>
</gene>
<dbReference type="Proteomes" id="UP000238707">
    <property type="component" value="Unassembled WGS sequence"/>
</dbReference>
<keyword evidence="5" id="KW-1185">Reference proteome</keyword>
<dbReference type="EMBL" id="MSCI01000001">
    <property type="protein sequence ID" value="PQJ64205.1"/>
    <property type="molecule type" value="Genomic_DNA"/>
</dbReference>
<sequence length="156" mass="18291">MESAFLHFSSLSYSDVKIAEIAKSANVSSSLLYYYYENKEQLFIESYAYILEQRIRLIDKLTFKELVLIFTSIFVENYRYSVSINKLILLKSDIKEEFFDIIYSYLKLCTDVESTDYESYLVVLVSLNAYPGVMLSSENMSFTVDNIIEIYKKLLK</sequence>
<feature type="domain" description="HTH tetR-type" evidence="3">
    <location>
        <begin position="1"/>
        <end position="54"/>
    </location>
</feature>
<dbReference type="Pfam" id="PF00440">
    <property type="entry name" value="TetR_N"/>
    <property type="match status" value="1"/>
</dbReference>
<dbReference type="InterPro" id="IPR009057">
    <property type="entry name" value="Homeodomain-like_sf"/>
</dbReference>
<comment type="caution">
    <text evidence="4">The sequence shown here is derived from an EMBL/GenBank/DDBJ whole genome shotgun (WGS) entry which is preliminary data.</text>
</comment>
<name>A0A2S7VQR3_9VIBR</name>
<feature type="DNA-binding region" description="H-T-H motif" evidence="2">
    <location>
        <begin position="17"/>
        <end position="36"/>
    </location>
</feature>
<dbReference type="PROSITE" id="PS50977">
    <property type="entry name" value="HTH_TETR_2"/>
    <property type="match status" value="1"/>
</dbReference>
<dbReference type="GO" id="GO:0003677">
    <property type="term" value="F:DNA binding"/>
    <property type="evidence" value="ECO:0007669"/>
    <property type="project" value="UniProtKB-UniRule"/>
</dbReference>
<proteinExistence type="predicted"/>
<dbReference type="InterPro" id="IPR001647">
    <property type="entry name" value="HTH_TetR"/>
</dbReference>
<protein>
    <recommendedName>
        <fullName evidence="3">HTH tetR-type domain-containing protein</fullName>
    </recommendedName>
</protein>
<dbReference type="SUPFAM" id="SSF46689">
    <property type="entry name" value="Homeodomain-like"/>
    <property type="match status" value="1"/>
</dbReference>
<evidence type="ECO:0000256" key="2">
    <source>
        <dbReference type="PROSITE-ProRule" id="PRU00335"/>
    </source>
</evidence>
<accession>A0A2S7VQR3</accession>
<dbReference type="AlphaFoldDB" id="A0A2S7VQR3"/>
<keyword evidence="1 2" id="KW-0238">DNA-binding</keyword>
<reference evidence="4 5" key="1">
    <citation type="submission" date="2016-12" db="EMBL/GenBank/DDBJ databases">
        <title>Diversity of luminous bacteria.</title>
        <authorList>
            <person name="Yoshizawa S."/>
            <person name="Kogure K."/>
        </authorList>
    </citation>
    <scope>NUCLEOTIDE SEQUENCE [LARGE SCALE GENOMIC DNA]</scope>
    <source>
        <strain evidence="4 5">LC2-408</strain>
    </source>
</reference>
<evidence type="ECO:0000313" key="5">
    <source>
        <dbReference type="Proteomes" id="UP000238707"/>
    </source>
</evidence>
<organism evidence="4 5">
    <name type="scientific">Vibrio chagasii</name>
    <dbReference type="NCBI Taxonomy" id="170679"/>
    <lineage>
        <taxon>Bacteria</taxon>
        <taxon>Pseudomonadati</taxon>
        <taxon>Pseudomonadota</taxon>
        <taxon>Gammaproteobacteria</taxon>
        <taxon>Vibrionales</taxon>
        <taxon>Vibrionaceae</taxon>
        <taxon>Vibrio</taxon>
    </lineage>
</organism>
<evidence type="ECO:0000313" key="4">
    <source>
        <dbReference type="EMBL" id="PQJ64205.1"/>
    </source>
</evidence>